<reference evidence="1" key="1">
    <citation type="submission" date="2023-10" db="EMBL/GenBank/DDBJ databases">
        <authorList>
            <person name="Chen Y."/>
            <person name="Shah S."/>
            <person name="Dougan E. K."/>
            <person name="Thang M."/>
            <person name="Chan C."/>
        </authorList>
    </citation>
    <scope>NUCLEOTIDE SEQUENCE [LARGE SCALE GENOMIC DNA]</scope>
</reference>
<evidence type="ECO:0000313" key="1">
    <source>
        <dbReference type="EMBL" id="CAK0868715.1"/>
    </source>
</evidence>
<accession>A0ABN9V732</accession>
<organism evidence="1 2">
    <name type="scientific">Prorocentrum cordatum</name>
    <dbReference type="NCBI Taxonomy" id="2364126"/>
    <lineage>
        <taxon>Eukaryota</taxon>
        <taxon>Sar</taxon>
        <taxon>Alveolata</taxon>
        <taxon>Dinophyceae</taxon>
        <taxon>Prorocentrales</taxon>
        <taxon>Prorocentraceae</taxon>
        <taxon>Prorocentrum</taxon>
    </lineage>
</organism>
<proteinExistence type="predicted"/>
<sequence length="234" mass="25044">MTSVVWVPGQGWPRPGLVVVYGCPVRRGVVRPAALLAGWAGSDAHFPQPRHRDGVPGCRRIVSCLDSVSAGQLAALRAGLEACAAGRAQVVACEAEGPPRGGEGAQLRVVVRGMLPSAKIHQTCQIAGLPSAAVVRTRLGRIRLGGVQVGLWTVVPTKDVLETSWRRRSLIVSWEFQGIAMACCHASRSSASESRTSKSQLRVRAERSKAMRRESYADVEVEKFGAPRTETTAT</sequence>
<name>A0ABN9V732_9DINO</name>
<dbReference type="Proteomes" id="UP001189429">
    <property type="component" value="Unassembled WGS sequence"/>
</dbReference>
<dbReference type="EMBL" id="CAUYUJ010016774">
    <property type="protein sequence ID" value="CAK0868715.1"/>
    <property type="molecule type" value="Genomic_DNA"/>
</dbReference>
<keyword evidence="2" id="KW-1185">Reference proteome</keyword>
<gene>
    <name evidence="1" type="ORF">PCOR1329_LOCUS55290</name>
</gene>
<protein>
    <submittedName>
        <fullName evidence="1">Uncharacterized protein</fullName>
    </submittedName>
</protein>
<comment type="caution">
    <text evidence="1">The sequence shown here is derived from an EMBL/GenBank/DDBJ whole genome shotgun (WGS) entry which is preliminary data.</text>
</comment>
<evidence type="ECO:0000313" key="2">
    <source>
        <dbReference type="Proteomes" id="UP001189429"/>
    </source>
</evidence>